<protein>
    <submittedName>
        <fullName evidence="1">Enoyl-CoA hydratase/isomerase family protein</fullName>
    </submittedName>
</protein>
<dbReference type="InterPro" id="IPR029045">
    <property type="entry name" value="ClpP/crotonase-like_dom_sf"/>
</dbReference>
<dbReference type="InterPro" id="IPR001753">
    <property type="entry name" value="Enoyl-CoA_hydra/iso"/>
</dbReference>
<dbReference type="CDD" id="cd06558">
    <property type="entry name" value="crotonase-like"/>
    <property type="match status" value="1"/>
</dbReference>
<reference evidence="1 2" key="1">
    <citation type="submission" date="2021-12" db="EMBL/GenBank/DDBJ databases">
        <title>Siccirubricoccus leaddurans sp. nov., a high concentration Zn2+ tolerance bacterium.</title>
        <authorList>
            <person name="Cao Y."/>
        </authorList>
    </citation>
    <scope>NUCLEOTIDE SEQUENCE [LARGE SCALE GENOMIC DNA]</scope>
    <source>
        <strain evidence="1 2">KC 17139</strain>
    </source>
</reference>
<accession>A0ABT1D9X5</accession>
<organism evidence="1 2">
    <name type="scientific">Siccirubricoccus soli</name>
    <dbReference type="NCBI Taxonomy" id="2899147"/>
    <lineage>
        <taxon>Bacteria</taxon>
        <taxon>Pseudomonadati</taxon>
        <taxon>Pseudomonadota</taxon>
        <taxon>Alphaproteobacteria</taxon>
        <taxon>Acetobacterales</taxon>
        <taxon>Roseomonadaceae</taxon>
        <taxon>Siccirubricoccus</taxon>
    </lineage>
</organism>
<dbReference type="Gene3D" id="3.90.226.10">
    <property type="entry name" value="2-enoyl-CoA Hydratase, Chain A, domain 1"/>
    <property type="match status" value="1"/>
</dbReference>
<keyword evidence="2" id="KW-1185">Reference proteome</keyword>
<dbReference type="EMBL" id="JAFIRR010000104">
    <property type="protein sequence ID" value="MCO6417795.1"/>
    <property type="molecule type" value="Genomic_DNA"/>
</dbReference>
<gene>
    <name evidence="1" type="ORF">JYK14_16730</name>
</gene>
<dbReference type="PANTHER" id="PTHR11941:SF54">
    <property type="entry name" value="ENOYL-COA HYDRATASE, MITOCHONDRIAL"/>
    <property type="match status" value="1"/>
</dbReference>
<dbReference type="SUPFAM" id="SSF52096">
    <property type="entry name" value="ClpP/crotonase"/>
    <property type="match status" value="1"/>
</dbReference>
<sequence>MAASFTSIGTSTEGAVAVVEIQRPPHNFFDTVLIREIATAFDAADANPAIRAVLLCAQGKSFCAGANFANRREDGTEEGAVPVGGPVQHLYKEAVRLFRAKKPIVAAVQGPAIGGGLGLACVADFRVAAPEARFSANFTRLGFHPGFGLTETLPRLVGQQQAALMFYTGRRINGEEAVRIGLAELLAPLEQLRTVALDLAREIAESSPLGVVATRETMRRGLADAVERATERELVEQDWLRKTADFREGVKATAERRPANWQGR</sequence>
<dbReference type="Proteomes" id="UP001523392">
    <property type="component" value="Unassembled WGS sequence"/>
</dbReference>
<evidence type="ECO:0000313" key="2">
    <source>
        <dbReference type="Proteomes" id="UP001523392"/>
    </source>
</evidence>
<dbReference type="PANTHER" id="PTHR11941">
    <property type="entry name" value="ENOYL-COA HYDRATASE-RELATED"/>
    <property type="match status" value="1"/>
</dbReference>
<dbReference type="Pfam" id="PF00378">
    <property type="entry name" value="ECH_1"/>
    <property type="match status" value="1"/>
</dbReference>
<name>A0ABT1D9X5_9PROT</name>
<comment type="caution">
    <text evidence="1">The sequence shown here is derived from an EMBL/GenBank/DDBJ whole genome shotgun (WGS) entry which is preliminary data.</text>
</comment>
<dbReference type="RefSeq" id="WP_252954430.1">
    <property type="nucleotide sequence ID" value="NZ_JAFIRR010000104.1"/>
</dbReference>
<proteinExistence type="predicted"/>
<evidence type="ECO:0000313" key="1">
    <source>
        <dbReference type="EMBL" id="MCO6417795.1"/>
    </source>
</evidence>